<keyword evidence="3" id="KW-1185">Reference proteome</keyword>
<accession>A0A1H7H8Z3</accession>
<evidence type="ECO:0000313" key="3">
    <source>
        <dbReference type="Proteomes" id="UP000199256"/>
    </source>
</evidence>
<proteinExistence type="predicted"/>
<dbReference type="GO" id="GO:0016757">
    <property type="term" value="F:glycosyltransferase activity"/>
    <property type="evidence" value="ECO:0007669"/>
    <property type="project" value="UniProtKB-ARBA"/>
</dbReference>
<dbReference type="Pfam" id="PF13692">
    <property type="entry name" value="Glyco_trans_1_4"/>
    <property type="match status" value="1"/>
</dbReference>
<dbReference type="CDD" id="cd03811">
    <property type="entry name" value="GT4_GT28_WabH-like"/>
    <property type="match status" value="1"/>
</dbReference>
<dbReference type="EMBL" id="FOAA01000002">
    <property type="protein sequence ID" value="SEK44585.1"/>
    <property type="molecule type" value="Genomic_DNA"/>
</dbReference>
<gene>
    <name evidence="2" type="ORF">SAMN05444515_10249</name>
</gene>
<dbReference type="SUPFAM" id="SSF53756">
    <property type="entry name" value="UDP-Glycosyltransferase/glycogen phosphorylase"/>
    <property type="match status" value="1"/>
</dbReference>
<organism evidence="2 3">
    <name type="scientific">Ectothiorhodospira marina</name>
    <dbReference type="NCBI Taxonomy" id="1396821"/>
    <lineage>
        <taxon>Bacteria</taxon>
        <taxon>Pseudomonadati</taxon>
        <taxon>Pseudomonadota</taxon>
        <taxon>Gammaproteobacteria</taxon>
        <taxon>Chromatiales</taxon>
        <taxon>Ectothiorhodospiraceae</taxon>
        <taxon>Ectothiorhodospira</taxon>
    </lineage>
</organism>
<name>A0A1H7H8Z3_9GAMM</name>
<dbReference type="PANTHER" id="PTHR45947">
    <property type="entry name" value="SULFOQUINOVOSYL TRANSFERASE SQD2"/>
    <property type="match status" value="1"/>
</dbReference>
<dbReference type="PANTHER" id="PTHR45947:SF3">
    <property type="entry name" value="SULFOQUINOVOSYL TRANSFERASE SQD2"/>
    <property type="match status" value="1"/>
</dbReference>
<dbReference type="STRING" id="1396821.SAMN05444515_10249"/>
<dbReference type="InterPro" id="IPR028098">
    <property type="entry name" value="Glyco_trans_4-like_N"/>
</dbReference>
<protein>
    <submittedName>
        <fullName evidence="2">Glycosyltransferase involved in cell wall bisynthesis</fullName>
    </submittedName>
</protein>
<evidence type="ECO:0000259" key="1">
    <source>
        <dbReference type="Pfam" id="PF13439"/>
    </source>
</evidence>
<reference evidence="3" key="1">
    <citation type="submission" date="2016-10" db="EMBL/GenBank/DDBJ databases">
        <authorList>
            <person name="Varghese N."/>
            <person name="Submissions S."/>
        </authorList>
    </citation>
    <scope>NUCLEOTIDE SEQUENCE [LARGE SCALE GENOMIC DNA]</scope>
    <source>
        <strain evidence="3">DSM 241</strain>
    </source>
</reference>
<dbReference type="Proteomes" id="UP000199256">
    <property type="component" value="Unassembled WGS sequence"/>
</dbReference>
<keyword evidence="2" id="KW-0808">Transferase</keyword>
<dbReference type="Pfam" id="PF13439">
    <property type="entry name" value="Glyco_transf_4"/>
    <property type="match status" value="1"/>
</dbReference>
<dbReference type="AlphaFoldDB" id="A0A1H7H8Z3"/>
<sequence>MTAPCLEGGGGRNLLNLCIGFIDEGYRVDIIVDHFGGRYIDQFPDGVRFWTPRGSHPIFDVPWLAWYLINRRPLAVLTAVPRHAVWMCRARSVSGHQFRLVVNVHNDYIESFKHLQFKKRQRRIRTIQRYYPRCDAVVPVSQGAARSFSNLSGIQESRLSVINNPVVTQDLEDAGRCPVDHPWFKDQVVPVIVWVGRMEPQKDLNTLLESFLTLRGRLGCRLALIGDGADSEKIKSKSKGSNYSGGITFLGYQANPFPFMKMASLLALSSRWEGFGNVLVEAMALGTPVVATNCPSGPAEILEYGRLGPIVPVGDVPALANAFERCIESPTDSSVLRQAAMKYAVNAVTKQYIRVLSA</sequence>
<evidence type="ECO:0000313" key="2">
    <source>
        <dbReference type="EMBL" id="SEK44585.1"/>
    </source>
</evidence>
<dbReference type="Gene3D" id="3.40.50.2000">
    <property type="entry name" value="Glycogen Phosphorylase B"/>
    <property type="match status" value="2"/>
</dbReference>
<dbReference type="InterPro" id="IPR050194">
    <property type="entry name" value="Glycosyltransferase_grp1"/>
</dbReference>
<feature type="domain" description="Glycosyltransferase subfamily 4-like N-terminal" evidence="1">
    <location>
        <begin position="8"/>
        <end position="169"/>
    </location>
</feature>